<evidence type="ECO:0000256" key="1">
    <source>
        <dbReference type="SAM" id="SignalP"/>
    </source>
</evidence>
<accession>A0A504JHB9</accession>
<dbReference type="Proteomes" id="UP000315540">
    <property type="component" value="Unassembled WGS sequence"/>
</dbReference>
<keyword evidence="3" id="KW-1185">Reference proteome</keyword>
<proteinExistence type="predicted"/>
<dbReference type="EMBL" id="VFWZ01000002">
    <property type="protein sequence ID" value="TPN87083.1"/>
    <property type="molecule type" value="Genomic_DNA"/>
</dbReference>
<dbReference type="RefSeq" id="WP_140591213.1">
    <property type="nucleotide sequence ID" value="NZ_VFWZ01000002.1"/>
</dbReference>
<name>A0A504JHB9_9FLAO</name>
<keyword evidence="1" id="KW-0732">Signal</keyword>
<organism evidence="2 3">
    <name type="scientific">Aquimarina algicola</name>
    <dbReference type="NCBI Taxonomy" id="2589995"/>
    <lineage>
        <taxon>Bacteria</taxon>
        <taxon>Pseudomonadati</taxon>
        <taxon>Bacteroidota</taxon>
        <taxon>Flavobacteriia</taxon>
        <taxon>Flavobacteriales</taxon>
        <taxon>Flavobacteriaceae</taxon>
        <taxon>Aquimarina</taxon>
    </lineage>
</organism>
<sequence>MNQKQYISLLMLLIASLSISAQTNTYDILSKKDTLGILKVSKLKEGENLIYNYHVDMKVKLLVNIHMKYTINAKYDRNQLNYASVNNFINGKSHHSSSIKWLDSTYVITTKNKKQQKLNEKISYSGIRLFFDEPTDVKKVFSEYTGHNGSINKINTDIYELTLHNGKKNKYFYDNGELVKANIHNSLIHFDLVLRR</sequence>
<evidence type="ECO:0000313" key="3">
    <source>
        <dbReference type="Proteomes" id="UP000315540"/>
    </source>
</evidence>
<feature type="signal peptide" evidence="1">
    <location>
        <begin position="1"/>
        <end position="21"/>
    </location>
</feature>
<dbReference type="InterPro" id="IPR045767">
    <property type="entry name" value="DUF6134"/>
</dbReference>
<comment type="caution">
    <text evidence="2">The sequence shown here is derived from an EMBL/GenBank/DDBJ whole genome shotgun (WGS) entry which is preliminary data.</text>
</comment>
<evidence type="ECO:0000313" key="2">
    <source>
        <dbReference type="EMBL" id="TPN87083.1"/>
    </source>
</evidence>
<dbReference type="OrthoDB" id="1121030at2"/>
<protein>
    <recommendedName>
        <fullName evidence="4">DUF3108 domain-containing protein</fullName>
    </recommendedName>
</protein>
<feature type="chain" id="PRO_5021406898" description="DUF3108 domain-containing protein" evidence="1">
    <location>
        <begin position="22"/>
        <end position="196"/>
    </location>
</feature>
<evidence type="ECO:0008006" key="4">
    <source>
        <dbReference type="Google" id="ProtNLM"/>
    </source>
</evidence>
<dbReference type="Pfam" id="PF19630">
    <property type="entry name" value="DUF6134"/>
    <property type="match status" value="1"/>
</dbReference>
<reference evidence="2 3" key="1">
    <citation type="submission" date="2019-06" db="EMBL/GenBank/DDBJ databases">
        <authorList>
            <person name="Meng X."/>
        </authorList>
    </citation>
    <scope>NUCLEOTIDE SEQUENCE [LARGE SCALE GENOMIC DNA]</scope>
    <source>
        <strain evidence="2 3">M625</strain>
    </source>
</reference>
<dbReference type="AlphaFoldDB" id="A0A504JHB9"/>
<gene>
    <name evidence="2" type="ORF">FHK87_05695</name>
</gene>